<name>A0A8J6CC69_DIALT</name>
<dbReference type="InterPro" id="IPR009858">
    <property type="entry name" value="DUF1415"/>
</dbReference>
<gene>
    <name evidence="1" type="ORF">KFE25_006037</name>
</gene>
<evidence type="ECO:0008006" key="3">
    <source>
        <dbReference type="Google" id="ProtNLM"/>
    </source>
</evidence>
<reference evidence="1" key="1">
    <citation type="submission" date="2021-05" db="EMBL/GenBank/DDBJ databases">
        <title>The genome of the haptophyte Pavlova lutheri (Diacronema luteri, Pavlovales) - a model for lipid biosynthesis in eukaryotic algae.</title>
        <authorList>
            <person name="Hulatt C.J."/>
            <person name="Posewitz M.C."/>
        </authorList>
    </citation>
    <scope>NUCLEOTIDE SEQUENCE</scope>
    <source>
        <strain evidence="1">NIVA-4/92</strain>
    </source>
</reference>
<dbReference type="AlphaFoldDB" id="A0A8J6CC69"/>
<dbReference type="EMBL" id="JAGTXO010000002">
    <property type="protein sequence ID" value="KAG8469582.1"/>
    <property type="molecule type" value="Genomic_DNA"/>
</dbReference>
<evidence type="ECO:0000313" key="1">
    <source>
        <dbReference type="EMBL" id="KAG8469582.1"/>
    </source>
</evidence>
<keyword evidence="2" id="KW-1185">Reference proteome</keyword>
<dbReference type="OrthoDB" id="42978at2759"/>
<dbReference type="Pfam" id="PF07209">
    <property type="entry name" value="DUF1415"/>
    <property type="match status" value="1"/>
</dbReference>
<accession>A0A8J6CC69</accession>
<organism evidence="1 2">
    <name type="scientific">Diacronema lutheri</name>
    <name type="common">Unicellular marine alga</name>
    <name type="synonym">Monochrysis lutheri</name>
    <dbReference type="NCBI Taxonomy" id="2081491"/>
    <lineage>
        <taxon>Eukaryota</taxon>
        <taxon>Haptista</taxon>
        <taxon>Haptophyta</taxon>
        <taxon>Pavlovophyceae</taxon>
        <taxon>Pavlovales</taxon>
        <taxon>Pavlovaceae</taxon>
        <taxon>Diacronema</taxon>
    </lineage>
</organism>
<evidence type="ECO:0000313" key="2">
    <source>
        <dbReference type="Proteomes" id="UP000751190"/>
    </source>
</evidence>
<proteinExistence type="predicted"/>
<dbReference type="Proteomes" id="UP000751190">
    <property type="component" value="Unassembled WGS sequence"/>
</dbReference>
<protein>
    <recommendedName>
        <fullName evidence="3">DUF1415 domain-containing protein</fullName>
    </recommendedName>
</protein>
<comment type="caution">
    <text evidence="1">The sequence shown here is derived from an EMBL/GenBank/DDBJ whole genome shotgun (WGS) entry which is preliminary data.</text>
</comment>
<sequence length="221" mass="24305">MGDTEAPIPRWRELDPGLAEGATRLWIESVVVGKGLCPFAHTVRGAPTRVVTTDYAPGERRELLELIGAEVERLAATDSQTPATTLVLLTHEAFGVFDTYMEEAAIEAQDVACQLTDGAIQVVQFHPHARWGALKEAADYSTRSPVPMLHLLRDSDVVQAERDWVRAHGSEERAPDIQQTNAAMLRGMGLDAAHGMWERSLEAARRAESERSCRAPAEPRT</sequence>